<gene>
    <name evidence="7" type="ORF">Vretifemale_6590</name>
    <name evidence="8" type="ORF">Vretimale_3155</name>
</gene>
<comment type="catalytic activity">
    <reaction evidence="5">
        <text>diphthine-[translation elongation factor 2] + NH4(+) + ATP = diphthamide-[translation elongation factor 2] + AMP + diphosphate + H(+)</text>
        <dbReference type="Rhea" id="RHEA:19753"/>
        <dbReference type="Rhea" id="RHEA-COMP:10172"/>
        <dbReference type="Rhea" id="RHEA-COMP:10174"/>
        <dbReference type="ChEBI" id="CHEBI:15378"/>
        <dbReference type="ChEBI" id="CHEBI:16692"/>
        <dbReference type="ChEBI" id="CHEBI:28938"/>
        <dbReference type="ChEBI" id="CHEBI:30616"/>
        <dbReference type="ChEBI" id="CHEBI:33019"/>
        <dbReference type="ChEBI" id="CHEBI:82696"/>
        <dbReference type="ChEBI" id="CHEBI:456215"/>
        <dbReference type="EC" id="6.3.1.14"/>
    </reaction>
</comment>
<dbReference type="GO" id="GO:0017178">
    <property type="term" value="F:diphthine-ammonia ligase activity"/>
    <property type="evidence" value="ECO:0007669"/>
    <property type="project" value="UniProtKB-EC"/>
</dbReference>
<evidence type="ECO:0000256" key="1">
    <source>
        <dbReference type="ARBA" id="ARBA00012089"/>
    </source>
</evidence>
<dbReference type="SUPFAM" id="SSF52402">
    <property type="entry name" value="Adenine nucleotide alpha hydrolases-like"/>
    <property type="match status" value="2"/>
</dbReference>
<dbReference type="Gene3D" id="3.40.50.620">
    <property type="entry name" value="HUPs"/>
    <property type="match status" value="1"/>
</dbReference>
<evidence type="ECO:0000313" key="8">
    <source>
        <dbReference type="EMBL" id="GIL97491.1"/>
    </source>
</evidence>
<dbReference type="OrthoDB" id="686384at2759"/>
<comment type="caution">
    <text evidence="7">The sequence shown here is derived from an EMBL/GenBank/DDBJ whole genome shotgun (WGS) entry which is preliminary data.</text>
</comment>
<evidence type="ECO:0000256" key="4">
    <source>
        <dbReference type="ARBA" id="ARBA00031552"/>
    </source>
</evidence>
<organism evidence="7 9">
    <name type="scientific">Volvox reticuliferus</name>
    <dbReference type="NCBI Taxonomy" id="1737510"/>
    <lineage>
        <taxon>Eukaryota</taxon>
        <taxon>Viridiplantae</taxon>
        <taxon>Chlorophyta</taxon>
        <taxon>core chlorophytes</taxon>
        <taxon>Chlorophyceae</taxon>
        <taxon>CS clade</taxon>
        <taxon>Chlamydomonadales</taxon>
        <taxon>Volvocaceae</taxon>
        <taxon>Volvox</taxon>
    </lineage>
</organism>
<dbReference type="Pfam" id="PF01902">
    <property type="entry name" value="Diphthami_syn_2"/>
    <property type="match status" value="2"/>
</dbReference>
<accession>A0A8J4C978</accession>
<evidence type="ECO:0000313" key="7">
    <source>
        <dbReference type="EMBL" id="GIL77190.1"/>
    </source>
</evidence>
<evidence type="ECO:0000256" key="3">
    <source>
        <dbReference type="ARBA" id="ARBA00029814"/>
    </source>
</evidence>
<dbReference type="AlphaFoldDB" id="A0A8J4C978"/>
<dbReference type="Gene3D" id="3.90.1490.10">
    <property type="entry name" value="putative n-type atp pyrophosphatase, domain 2"/>
    <property type="match status" value="1"/>
</dbReference>
<proteinExistence type="predicted"/>
<dbReference type="InterPro" id="IPR002761">
    <property type="entry name" value="Diphthami_syn_dom"/>
</dbReference>
<sequence>MAAALPRGSSGRKTAVSFTGGKDSMTVLHLMRAPGIALEAIDDASWREDLRERLAKVAHCEVALLVTFVPAGGKQSFKAHPLAVVQLQARALGLPHLVMEVESAPTFLDSYISNIHRLREEYGITALATGDILDVCSSFMPRAAAGTGVELIAPLWGIERRLLLELVWVYGMNPLITCVNITKFTEAAAVKPPTASAVRVAEAGVVAEAEVVDAETEAAAGAGAFGITAPVADTEDGTTVSKDATVPEATGDASVSIRFSETTRPQVGLALLGRKLDRQLYEELLLPAKRTYGVDDCGEWGEYHTMVMNSRLFARPLHLSSEPRREGDYAFLALTSIELDEQCGVAE</sequence>
<dbReference type="EC" id="6.3.1.14" evidence="1"/>
<evidence type="ECO:0000259" key="6">
    <source>
        <dbReference type="Pfam" id="PF01902"/>
    </source>
</evidence>
<dbReference type="Proteomes" id="UP000722791">
    <property type="component" value="Unassembled WGS sequence"/>
</dbReference>
<evidence type="ECO:0000256" key="2">
    <source>
        <dbReference type="ARBA" id="ARBA00018426"/>
    </source>
</evidence>
<dbReference type="InterPro" id="IPR014729">
    <property type="entry name" value="Rossmann-like_a/b/a_fold"/>
</dbReference>
<dbReference type="Proteomes" id="UP000747110">
    <property type="component" value="Unassembled WGS sequence"/>
</dbReference>
<dbReference type="EMBL" id="BNCP01000010">
    <property type="protein sequence ID" value="GIL77190.1"/>
    <property type="molecule type" value="Genomic_DNA"/>
</dbReference>
<evidence type="ECO:0000256" key="5">
    <source>
        <dbReference type="ARBA" id="ARBA00048108"/>
    </source>
</evidence>
<dbReference type="EMBL" id="BNCQ01000004">
    <property type="protein sequence ID" value="GIL97491.1"/>
    <property type="molecule type" value="Genomic_DNA"/>
</dbReference>
<feature type="domain" description="Diphthamide synthase" evidence="6">
    <location>
        <begin position="269"/>
        <end position="321"/>
    </location>
</feature>
<name>A0A8J4C978_9CHLO</name>
<evidence type="ECO:0000313" key="9">
    <source>
        <dbReference type="Proteomes" id="UP000747110"/>
    </source>
</evidence>
<keyword evidence="9" id="KW-1185">Reference proteome</keyword>
<reference evidence="7" key="1">
    <citation type="journal article" date="2021" name="Proc. Natl. Acad. Sci. U.S.A.">
        <title>Three genomes in the algal genus Volvox reveal the fate of a haploid sex-determining region after a transition to homothallism.</title>
        <authorList>
            <person name="Yamamoto K."/>
            <person name="Hamaji T."/>
            <person name="Kawai-Toyooka H."/>
            <person name="Matsuzaki R."/>
            <person name="Takahashi F."/>
            <person name="Nishimura Y."/>
            <person name="Kawachi M."/>
            <person name="Noguchi H."/>
            <person name="Minakuchi Y."/>
            <person name="Umen J.G."/>
            <person name="Toyoda A."/>
            <person name="Nozaki H."/>
        </authorList>
    </citation>
    <scope>NUCLEOTIDE SEQUENCE</scope>
    <source>
        <strain evidence="8">NIES-3785</strain>
        <strain evidence="7">NIES-3786</strain>
    </source>
</reference>
<protein>
    <recommendedName>
        <fullName evidence="2">Diphthine--ammonia ligase</fullName>
        <ecNumber evidence="1">6.3.1.14</ecNumber>
    </recommendedName>
    <alternativeName>
        <fullName evidence="3">Diphthamide synthase</fullName>
    </alternativeName>
    <alternativeName>
        <fullName evidence="4">Diphthamide synthetase</fullName>
    </alternativeName>
</protein>
<feature type="domain" description="Diphthamide synthase" evidence="6">
    <location>
        <begin position="59"/>
        <end position="167"/>
    </location>
</feature>